<dbReference type="AlphaFoldDB" id="A0A502FCY3"/>
<dbReference type="Pfam" id="PF00392">
    <property type="entry name" value="GntR"/>
    <property type="match status" value="1"/>
</dbReference>
<dbReference type="SUPFAM" id="SSF53383">
    <property type="entry name" value="PLP-dependent transferases"/>
    <property type="match status" value="1"/>
</dbReference>
<proteinExistence type="inferred from homology"/>
<evidence type="ECO:0000256" key="5">
    <source>
        <dbReference type="ARBA" id="ARBA00023163"/>
    </source>
</evidence>
<protein>
    <submittedName>
        <fullName evidence="7">PLP-dependent aminotransferase family protein</fullName>
    </submittedName>
</protein>
<dbReference type="Gene3D" id="1.10.10.10">
    <property type="entry name" value="Winged helix-like DNA-binding domain superfamily/Winged helix DNA-binding domain"/>
    <property type="match status" value="1"/>
</dbReference>
<dbReference type="PROSITE" id="PS50949">
    <property type="entry name" value="HTH_GNTR"/>
    <property type="match status" value="1"/>
</dbReference>
<evidence type="ECO:0000256" key="4">
    <source>
        <dbReference type="ARBA" id="ARBA00023125"/>
    </source>
</evidence>
<sequence length="490" mass="53288">MRDPRWPTQERFRTISKNRTAKVANTVTTIDLDRTRTGHVVQLIRDRIARRVLTPGARLPSVRAMAETTGFSKSTVVEAYDRLAADGAIRSRPGAGFYVSAPLSPLSLDRIGTPIEREVDPLWMLRQSLSERPDAIRPGCGWLPDSWMASEPIRKALRAAARGKADGSLIGYASRLGSSPLRALLARRLEEQGVAASPDQILLTDSSTQALDLIGRFLLEPGDTVLVDDPCYFNFLALLRAHRAHVVGIPMTPSGPDMAAFAAALADHRPRFYLTNSAVHNPTGATLSATIAHRLLKLAEAHDLVIVEDDVFADFEHMPAPRLAAFDGLDRVIRIGSFSKSLTAAIRCGHIAARPDWIEALADLRIATSMSGNPLSAEILHGVLTDGGYRRHIEGVRARLARSTARTLRRLRDVGLEPWIDPAAGLFVWARLPGGRDAAALARTALGQDIVLAPGNVFSPSGTWGDYLRFNVVTSDDDRVSAFLENAFGG</sequence>
<keyword evidence="8" id="KW-1185">Reference proteome</keyword>
<dbReference type="SMART" id="SM00345">
    <property type="entry name" value="HTH_GNTR"/>
    <property type="match status" value="1"/>
</dbReference>
<keyword evidence="3" id="KW-0805">Transcription regulation</keyword>
<dbReference type="CDD" id="cd00609">
    <property type="entry name" value="AAT_like"/>
    <property type="match status" value="1"/>
</dbReference>
<keyword evidence="2" id="KW-0663">Pyridoxal phosphate</keyword>
<dbReference type="InterPro" id="IPR051446">
    <property type="entry name" value="HTH_trans_reg/aminotransferase"/>
</dbReference>
<dbReference type="OrthoDB" id="9808770at2"/>
<dbReference type="InterPro" id="IPR004839">
    <property type="entry name" value="Aminotransferase_I/II_large"/>
</dbReference>
<dbReference type="EMBL" id="RCZC01000011">
    <property type="protein sequence ID" value="TPG47159.1"/>
    <property type="molecule type" value="Genomic_DNA"/>
</dbReference>
<keyword evidence="4" id="KW-0238">DNA-binding</keyword>
<name>A0A502FCY3_9SPHN</name>
<comment type="similarity">
    <text evidence="1">In the C-terminal section; belongs to the class-I pyridoxal-phosphate-dependent aminotransferase family.</text>
</comment>
<dbReference type="SUPFAM" id="SSF46785">
    <property type="entry name" value="Winged helix' DNA-binding domain"/>
    <property type="match status" value="1"/>
</dbReference>
<feature type="domain" description="HTH gntR-type" evidence="6">
    <location>
        <begin position="34"/>
        <end position="102"/>
    </location>
</feature>
<evidence type="ECO:0000313" key="7">
    <source>
        <dbReference type="EMBL" id="TPG47159.1"/>
    </source>
</evidence>
<evidence type="ECO:0000256" key="3">
    <source>
        <dbReference type="ARBA" id="ARBA00023015"/>
    </source>
</evidence>
<dbReference type="GO" id="GO:0030170">
    <property type="term" value="F:pyridoxal phosphate binding"/>
    <property type="evidence" value="ECO:0007669"/>
    <property type="project" value="InterPro"/>
</dbReference>
<dbReference type="Pfam" id="PF00155">
    <property type="entry name" value="Aminotran_1_2"/>
    <property type="match status" value="1"/>
</dbReference>
<gene>
    <name evidence="7" type="ORF">EAH76_22385</name>
</gene>
<dbReference type="InterPro" id="IPR015422">
    <property type="entry name" value="PyrdxlP-dep_Trfase_small"/>
</dbReference>
<evidence type="ECO:0000256" key="2">
    <source>
        <dbReference type="ARBA" id="ARBA00022898"/>
    </source>
</evidence>
<keyword evidence="5" id="KW-0804">Transcription</keyword>
<organism evidence="7 8">
    <name type="scientific">Sphingomonas glacialis</name>
    <dbReference type="NCBI Taxonomy" id="658225"/>
    <lineage>
        <taxon>Bacteria</taxon>
        <taxon>Pseudomonadati</taxon>
        <taxon>Pseudomonadota</taxon>
        <taxon>Alphaproteobacteria</taxon>
        <taxon>Sphingomonadales</taxon>
        <taxon>Sphingomonadaceae</taxon>
        <taxon>Sphingomonas</taxon>
    </lineage>
</organism>
<evidence type="ECO:0000313" key="8">
    <source>
        <dbReference type="Proteomes" id="UP000319931"/>
    </source>
</evidence>
<dbReference type="Gene3D" id="3.90.1150.10">
    <property type="entry name" value="Aspartate Aminotransferase, domain 1"/>
    <property type="match status" value="1"/>
</dbReference>
<dbReference type="InterPro" id="IPR036388">
    <property type="entry name" value="WH-like_DNA-bd_sf"/>
</dbReference>
<keyword evidence="7" id="KW-0032">Aminotransferase</keyword>
<dbReference type="InterPro" id="IPR000524">
    <property type="entry name" value="Tscrpt_reg_HTH_GntR"/>
</dbReference>
<reference evidence="7 8" key="1">
    <citation type="journal article" date="2019" name="Environ. Microbiol.">
        <title>Species interactions and distinct microbial communities in high Arctic permafrost affected cryosols are associated with the CH4 and CO2 gas fluxes.</title>
        <authorList>
            <person name="Altshuler I."/>
            <person name="Hamel J."/>
            <person name="Turney S."/>
            <person name="Magnuson E."/>
            <person name="Levesque R."/>
            <person name="Greer C."/>
            <person name="Whyte L.G."/>
        </authorList>
    </citation>
    <scope>NUCLEOTIDE SEQUENCE [LARGE SCALE GENOMIC DNA]</scope>
    <source>
        <strain evidence="7 8">E6.1</strain>
    </source>
</reference>
<dbReference type="GO" id="GO:0003700">
    <property type="term" value="F:DNA-binding transcription factor activity"/>
    <property type="evidence" value="ECO:0007669"/>
    <property type="project" value="InterPro"/>
</dbReference>
<keyword evidence="7" id="KW-0808">Transferase</keyword>
<dbReference type="GO" id="GO:0008483">
    <property type="term" value="F:transaminase activity"/>
    <property type="evidence" value="ECO:0007669"/>
    <property type="project" value="UniProtKB-KW"/>
</dbReference>
<dbReference type="InterPro" id="IPR036390">
    <property type="entry name" value="WH_DNA-bd_sf"/>
</dbReference>
<accession>A0A502FCY3</accession>
<dbReference type="InterPro" id="IPR015421">
    <property type="entry name" value="PyrdxlP-dep_Trfase_major"/>
</dbReference>
<dbReference type="Proteomes" id="UP000319931">
    <property type="component" value="Unassembled WGS sequence"/>
</dbReference>
<evidence type="ECO:0000259" key="6">
    <source>
        <dbReference type="PROSITE" id="PS50949"/>
    </source>
</evidence>
<evidence type="ECO:0000256" key="1">
    <source>
        <dbReference type="ARBA" id="ARBA00005384"/>
    </source>
</evidence>
<dbReference type="Gene3D" id="3.40.640.10">
    <property type="entry name" value="Type I PLP-dependent aspartate aminotransferase-like (Major domain)"/>
    <property type="match status" value="1"/>
</dbReference>
<dbReference type="GO" id="GO:0003677">
    <property type="term" value="F:DNA binding"/>
    <property type="evidence" value="ECO:0007669"/>
    <property type="project" value="UniProtKB-KW"/>
</dbReference>
<comment type="caution">
    <text evidence="7">The sequence shown here is derived from an EMBL/GenBank/DDBJ whole genome shotgun (WGS) entry which is preliminary data.</text>
</comment>
<dbReference type="PANTHER" id="PTHR46577">
    <property type="entry name" value="HTH-TYPE TRANSCRIPTIONAL REGULATORY PROTEIN GABR"/>
    <property type="match status" value="1"/>
</dbReference>
<dbReference type="CDD" id="cd07377">
    <property type="entry name" value="WHTH_GntR"/>
    <property type="match status" value="1"/>
</dbReference>
<dbReference type="PANTHER" id="PTHR46577:SF2">
    <property type="entry name" value="TRANSCRIPTIONAL REGULATORY PROTEIN"/>
    <property type="match status" value="1"/>
</dbReference>
<dbReference type="InterPro" id="IPR015424">
    <property type="entry name" value="PyrdxlP-dep_Trfase"/>
</dbReference>